<dbReference type="RefSeq" id="XP_007404743.1">
    <property type="nucleotide sequence ID" value="XM_007404681.1"/>
</dbReference>
<reference evidence="2" key="1">
    <citation type="journal article" date="2011" name="Proc. Natl. Acad. Sci. U.S.A.">
        <title>Obligate biotrophy features unraveled by the genomic analysis of rust fungi.</title>
        <authorList>
            <person name="Duplessis S."/>
            <person name="Cuomo C.A."/>
            <person name="Lin Y.-C."/>
            <person name="Aerts A."/>
            <person name="Tisserant E."/>
            <person name="Veneault-Fourrey C."/>
            <person name="Joly D.L."/>
            <person name="Hacquard S."/>
            <person name="Amselem J."/>
            <person name="Cantarel B.L."/>
            <person name="Chiu R."/>
            <person name="Coutinho P.M."/>
            <person name="Feau N."/>
            <person name="Field M."/>
            <person name="Frey P."/>
            <person name="Gelhaye E."/>
            <person name="Goldberg J."/>
            <person name="Grabherr M.G."/>
            <person name="Kodira C.D."/>
            <person name="Kohler A."/>
            <person name="Kuees U."/>
            <person name="Lindquist E.A."/>
            <person name="Lucas S.M."/>
            <person name="Mago R."/>
            <person name="Mauceli E."/>
            <person name="Morin E."/>
            <person name="Murat C."/>
            <person name="Pangilinan J.L."/>
            <person name="Park R."/>
            <person name="Pearson M."/>
            <person name="Quesneville H."/>
            <person name="Rouhier N."/>
            <person name="Sakthikumar S."/>
            <person name="Salamov A.A."/>
            <person name="Schmutz J."/>
            <person name="Selles B."/>
            <person name="Shapiro H."/>
            <person name="Tanguay P."/>
            <person name="Tuskan G.A."/>
            <person name="Henrissat B."/>
            <person name="Van de Peer Y."/>
            <person name="Rouze P."/>
            <person name="Ellis J.G."/>
            <person name="Dodds P.N."/>
            <person name="Schein J.E."/>
            <person name="Zhong S."/>
            <person name="Hamelin R.C."/>
            <person name="Grigoriev I.V."/>
            <person name="Szabo L.J."/>
            <person name="Martin F."/>
        </authorList>
    </citation>
    <scope>NUCLEOTIDE SEQUENCE [LARGE SCALE GENOMIC DNA]</scope>
    <source>
        <strain evidence="2">98AG31 / pathotype 3-4-7</strain>
    </source>
</reference>
<dbReference type="InParanoid" id="F4R6Z4"/>
<dbReference type="KEGG" id="mlr:MELLADRAFT_89089"/>
<dbReference type="VEuPathDB" id="FungiDB:MELLADRAFT_89089"/>
<name>F4R6Z4_MELLP</name>
<dbReference type="EMBL" id="GL883091">
    <property type="protein sequence ID" value="EGG12368.1"/>
    <property type="molecule type" value="Genomic_DNA"/>
</dbReference>
<dbReference type="HOGENOM" id="CLU_2996943_0_0_1"/>
<sequence length="57" mass="6845">MLSIFFPISISSRHLLFNNIFEHFPYMCSSKETTTYIKKTLDMIPRPWAYTLLASWR</sequence>
<dbReference type="Proteomes" id="UP000001072">
    <property type="component" value="Unassembled WGS sequence"/>
</dbReference>
<dbReference type="AlphaFoldDB" id="F4R6Z4"/>
<organism evidence="2">
    <name type="scientific">Melampsora larici-populina (strain 98AG31 / pathotype 3-4-7)</name>
    <name type="common">Poplar leaf rust fungus</name>
    <dbReference type="NCBI Taxonomy" id="747676"/>
    <lineage>
        <taxon>Eukaryota</taxon>
        <taxon>Fungi</taxon>
        <taxon>Dikarya</taxon>
        <taxon>Basidiomycota</taxon>
        <taxon>Pucciniomycotina</taxon>
        <taxon>Pucciniomycetes</taxon>
        <taxon>Pucciniales</taxon>
        <taxon>Melampsoraceae</taxon>
        <taxon>Melampsora</taxon>
    </lineage>
</organism>
<evidence type="ECO:0000313" key="2">
    <source>
        <dbReference type="Proteomes" id="UP000001072"/>
    </source>
</evidence>
<gene>
    <name evidence="1" type="ORF">MELLADRAFT_89089</name>
</gene>
<accession>F4R6Z4</accession>
<keyword evidence="2" id="KW-1185">Reference proteome</keyword>
<dbReference type="GeneID" id="18935082"/>
<evidence type="ECO:0000313" key="1">
    <source>
        <dbReference type="EMBL" id="EGG12368.1"/>
    </source>
</evidence>
<protein>
    <submittedName>
        <fullName evidence="1">Uncharacterized protein</fullName>
    </submittedName>
</protein>
<proteinExistence type="predicted"/>